<gene>
    <name evidence="1" type="ORF">KI387_004067</name>
</gene>
<feature type="non-terminal residue" evidence="1">
    <location>
        <position position="1"/>
    </location>
</feature>
<keyword evidence="2" id="KW-1185">Reference proteome</keyword>
<proteinExistence type="predicted"/>
<dbReference type="AlphaFoldDB" id="A0AA38GYR7"/>
<organism evidence="1 2">
    <name type="scientific">Taxus chinensis</name>
    <name type="common">Chinese yew</name>
    <name type="synonym">Taxus wallichiana var. chinensis</name>
    <dbReference type="NCBI Taxonomy" id="29808"/>
    <lineage>
        <taxon>Eukaryota</taxon>
        <taxon>Viridiplantae</taxon>
        <taxon>Streptophyta</taxon>
        <taxon>Embryophyta</taxon>
        <taxon>Tracheophyta</taxon>
        <taxon>Spermatophyta</taxon>
        <taxon>Pinopsida</taxon>
        <taxon>Pinidae</taxon>
        <taxon>Conifers II</taxon>
        <taxon>Cupressales</taxon>
        <taxon>Taxaceae</taxon>
        <taxon>Taxus</taxon>
    </lineage>
</organism>
<sequence length="69" mass="7375">GCSSTPRSSDTHKSLGLCRSCIRYPTIGATSSGTLWRCWPGMVQNAASASILSMVYKPGDIRKNIIITA</sequence>
<reference evidence="1 2" key="1">
    <citation type="journal article" date="2021" name="Nat. Plants">
        <title>The Taxus genome provides insights into paclitaxel biosynthesis.</title>
        <authorList>
            <person name="Xiong X."/>
            <person name="Gou J."/>
            <person name="Liao Q."/>
            <person name="Li Y."/>
            <person name="Zhou Q."/>
            <person name="Bi G."/>
            <person name="Li C."/>
            <person name="Du R."/>
            <person name="Wang X."/>
            <person name="Sun T."/>
            <person name="Guo L."/>
            <person name="Liang H."/>
            <person name="Lu P."/>
            <person name="Wu Y."/>
            <person name="Zhang Z."/>
            <person name="Ro D.K."/>
            <person name="Shang Y."/>
            <person name="Huang S."/>
            <person name="Yan J."/>
        </authorList>
    </citation>
    <scope>NUCLEOTIDE SEQUENCE [LARGE SCALE GENOMIC DNA]</scope>
    <source>
        <strain evidence="1">Ta-2019</strain>
    </source>
</reference>
<feature type="non-terminal residue" evidence="1">
    <location>
        <position position="69"/>
    </location>
</feature>
<evidence type="ECO:0000313" key="1">
    <source>
        <dbReference type="EMBL" id="KAH9331959.1"/>
    </source>
</evidence>
<dbReference type="Proteomes" id="UP000824469">
    <property type="component" value="Unassembled WGS sequence"/>
</dbReference>
<comment type="caution">
    <text evidence="1">The sequence shown here is derived from an EMBL/GenBank/DDBJ whole genome shotgun (WGS) entry which is preliminary data.</text>
</comment>
<accession>A0AA38GYR7</accession>
<dbReference type="EMBL" id="JAHRHJ020000001">
    <property type="protein sequence ID" value="KAH9331959.1"/>
    <property type="molecule type" value="Genomic_DNA"/>
</dbReference>
<name>A0AA38GYR7_TAXCH</name>
<evidence type="ECO:0000313" key="2">
    <source>
        <dbReference type="Proteomes" id="UP000824469"/>
    </source>
</evidence>
<protein>
    <submittedName>
        <fullName evidence="1">Uncharacterized protein</fullName>
    </submittedName>
</protein>